<feature type="transmembrane region" description="Helical" evidence="6">
    <location>
        <begin position="614"/>
        <end position="637"/>
    </location>
</feature>
<feature type="compositionally biased region" description="Polar residues" evidence="5">
    <location>
        <begin position="233"/>
        <end position="246"/>
    </location>
</feature>
<dbReference type="InterPro" id="IPR006603">
    <property type="entry name" value="PQ-loop_rpt"/>
</dbReference>
<dbReference type="InterPro" id="IPR051415">
    <property type="entry name" value="LAAT-1"/>
</dbReference>
<evidence type="ECO:0000313" key="7">
    <source>
        <dbReference type="EMBL" id="CED82935.1"/>
    </source>
</evidence>
<feature type="region of interest" description="Disordered" evidence="5">
    <location>
        <begin position="490"/>
        <end position="536"/>
    </location>
</feature>
<reference evidence="7" key="1">
    <citation type="submission" date="2014-08" db="EMBL/GenBank/DDBJ databases">
        <authorList>
            <person name="Sharma Rahul"/>
            <person name="Thines Marco"/>
        </authorList>
    </citation>
    <scope>NUCLEOTIDE SEQUENCE</scope>
</reference>
<feature type="compositionally biased region" description="Low complexity" evidence="5">
    <location>
        <begin position="248"/>
        <end position="259"/>
    </location>
</feature>
<feature type="region of interest" description="Disordered" evidence="5">
    <location>
        <begin position="789"/>
        <end position="864"/>
    </location>
</feature>
<dbReference type="GO" id="GO:0015174">
    <property type="term" value="F:basic amino acid transmembrane transporter activity"/>
    <property type="evidence" value="ECO:0007669"/>
    <property type="project" value="TreeGrafter"/>
</dbReference>
<feature type="region of interest" description="Disordered" evidence="5">
    <location>
        <begin position="704"/>
        <end position="773"/>
    </location>
</feature>
<feature type="compositionally biased region" description="Polar residues" evidence="5">
    <location>
        <begin position="814"/>
        <end position="823"/>
    </location>
</feature>
<name>A0A0F7SR01_PHARH</name>
<organism evidence="7">
    <name type="scientific">Phaffia rhodozyma</name>
    <name type="common">Yeast</name>
    <name type="synonym">Xanthophyllomyces dendrorhous</name>
    <dbReference type="NCBI Taxonomy" id="264483"/>
    <lineage>
        <taxon>Eukaryota</taxon>
        <taxon>Fungi</taxon>
        <taxon>Dikarya</taxon>
        <taxon>Basidiomycota</taxon>
        <taxon>Agaricomycotina</taxon>
        <taxon>Tremellomycetes</taxon>
        <taxon>Cystofilobasidiales</taxon>
        <taxon>Mrakiaceae</taxon>
        <taxon>Phaffia</taxon>
    </lineage>
</organism>
<dbReference type="Pfam" id="PF04193">
    <property type="entry name" value="PQ-loop"/>
    <property type="match status" value="2"/>
</dbReference>
<sequence>MSIACWLWAQFPQIYQNYKVKSCEGLALPFLLNWAFGRCPHICPPLSTMSFGRSDLLLVWMFLSGDLTNLIGCVLTDQLEFQKYLAFYFVFVDATLLAQFFHYKRVRTPPRQGPSSSYLPTTASTAVAPYNHQRSSSYLDSSRGPDFGSPKELGTHVSVARSHSNHRRRGYATYDEMSAAAANVARAAEAVAASRRANGGVNRSKSRTGKKEGRRSRSNKQLGALDSDDQDLSTHGLQTSVTSLGGQSIRSDTSRTSSILRHSGVSKRTHLSGSITSAASQTSDRSSSQSLSAPNSPLPSPARSPTILKPSLPSSVTNQSNSPSSTERGRSLTRPGALVFDLHPPTPESASPYLDEAMRLEGQFQYRELGLRPNHPGRSISRDPKASHHQSSTGGNARRHAAAAGVVLMGLGTFFSVRGMGLELVSAPGSVGYGSLVGSSIGHVLPEERESGRVLWNTGRSVAHETRSDSSASNSDSVLVEFLNVPEGDSVYDVPAVEDPVKTGSEQDDEDDERGDKEENKSSSQPGGHRPTAPPFSWRRAIGRMSAWSCTVLYLTSRMPQIWKNFTRKSIEGLSILLFVAAFCGNSFYVLSIVSNPMMHRPRPEGTEFLLESLPYLVGSGGTLIFDVTIMIQAIIYGSAPPLPDTPPPWARKPSTTSHRRAIIPYGHAHGYSSHSRGHSNVPNDEMENAPLLHESPIEDSFPAFAGSADIGGGRRSPSTMRSPMIPRQRSLSSSTGIKSRGESLYPSGRRPLSRAGSTRAGQTGIDGGGVASVGRIDATSVVAVGAGAGAGAEGHPPSGLYEPPQKRNRHRSTSGGTASKSISFLEEDRAEVSSPSAPSSPTIALQNQSLSMETSEKGGGPTG</sequence>
<evidence type="ECO:0000256" key="5">
    <source>
        <dbReference type="SAM" id="MobiDB-lite"/>
    </source>
</evidence>
<dbReference type="AlphaFoldDB" id="A0A0F7SR01"/>
<dbReference type="PANTHER" id="PTHR16201">
    <property type="entry name" value="SEVEN TRANSMEMBRANE PROTEIN 1-RELATED"/>
    <property type="match status" value="1"/>
</dbReference>
<evidence type="ECO:0000256" key="1">
    <source>
        <dbReference type="ARBA" id="ARBA00004141"/>
    </source>
</evidence>
<feature type="compositionally biased region" description="Low complexity" evidence="5">
    <location>
        <begin position="276"/>
        <end position="295"/>
    </location>
</feature>
<comment type="subcellular location">
    <subcellularLocation>
        <location evidence="1">Membrane</location>
        <topology evidence="1">Multi-pass membrane protein</topology>
    </subcellularLocation>
</comment>
<feature type="compositionally biased region" description="Polar residues" evidence="5">
    <location>
        <begin position="843"/>
        <end position="854"/>
    </location>
</feature>
<dbReference type="EMBL" id="LN483142">
    <property type="protein sequence ID" value="CED82935.1"/>
    <property type="molecule type" value="Genomic_DNA"/>
</dbReference>
<feature type="transmembrane region" description="Helical" evidence="6">
    <location>
        <begin position="574"/>
        <end position="594"/>
    </location>
</feature>
<feature type="compositionally biased region" description="Low complexity" evidence="5">
    <location>
        <begin position="313"/>
        <end position="326"/>
    </location>
</feature>
<evidence type="ECO:0000256" key="6">
    <source>
        <dbReference type="SAM" id="Phobius"/>
    </source>
</evidence>
<evidence type="ECO:0000256" key="4">
    <source>
        <dbReference type="ARBA" id="ARBA00023136"/>
    </source>
</evidence>
<dbReference type="FunFam" id="1.20.1280.290:FF:000028">
    <property type="entry name" value="Vacuolar membrane protein, putative"/>
    <property type="match status" value="1"/>
</dbReference>
<feature type="region of interest" description="Disordered" evidence="5">
    <location>
        <begin position="193"/>
        <end position="352"/>
    </location>
</feature>
<dbReference type="GO" id="GO:0000329">
    <property type="term" value="C:fungal-type vacuole membrane"/>
    <property type="evidence" value="ECO:0007669"/>
    <property type="project" value="TreeGrafter"/>
</dbReference>
<evidence type="ECO:0000256" key="3">
    <source>
        <dbReference type="ARBA" id="ARBA00022989"/>
    </source>
</evidence>
<proteinExistence type="predicted"/>
<feature type="region of interest" description="Disordered" evidence="5">
    <location>
        <begin position="370"/>
        <end position="398"/>
    </location>
</feature>
<evidence type="ECO:0000256" key="2">
    <source>
        <dbReference type="ARBA" id="ARBA00022692"/>
    </source>
</evidence>
<dbReference type="Gene3D" id="1.20.1280.290">
    <property type="match status" value="2"/>
</dbReference>
<protein>
    <submittedName>
        <fullName evidence="7">Predicted membrane protein</fullName>
    </submittedName>
</protein>
<keyword evidence="3 6" id="KW-1133">Transmembrane helix</keyword>
<feature type="compositionally biased region" description="Basic residues" evidence="5">
    <location>
        <begin position="204"/>
        <end position="218"/>
    </location>
</feature>
<accession>A0A0F7SR01</accession>
<dbReference type="SMART" id="SM00679">
    <property type="entry name" value="CTNS"/>
    <property type="match status" value="2"/>
</dbReference>
<keyword evidence="4 6" id="KW-0472">Membrane</keyword>
<dbReference type="GO" id="GO:0034488">
    <property type="term" value="P:basic amino acid transmembrane export from vacuole"/>
    <property type="evidence" value="ECO:0007669"/>
    <property type="project" value="TreeGrafter"/>
</dbReference>
<keyword evidence="2 6" id="KW-0812">Transmembrane</keyword>
<feature type="region of interest" description="Disordered" evidence="5">
    <location>
        <begin position="134"/>
        <end position="168"/>
    </location>
</feature>
<dbReference type="PANTHER" id="PTHR16201:SF34">
    <property type="entry name" value="LYSOSOMAL AMINO ACID TRANSPORTER 1"/>
    <property type="match status" value="1"/>
</dbReference>